<sequence length="159" mass="17770">MATSFNPYMLSLDIPKSPLISDEELTRKMEAAGISRPLPTLSFASSSPVPTSAGNTPVKCTTITSFSSISSVPSVRDKSLPPIPRIPSKQIISLLELLERMDDDVSKEVHRVQESVKEAYEMIQEYVQARDARMNRLETRRIKQKSETKGVGDEFWLNA</sequence>
<name>A0AAW0GTP3_9APHY</name>
<accession>A0AAW0GTP3</accession>
<gene>
    <name evidence="1" type="ORF">QCA50_004313</name>
</gene>
<evidence type="ECO:0000313" key="2">
    <source>
        <dbReference type="Proteomes" id="UP001385951"/>
    </source>
</evidence>
<proteinExistence type="predicted"/>
<reference evidence="1 2" key="1">
    <citation type="submission" date="2022-09" db="EMBL/GenBank/DDBJ databases">
        <authorList>
            <person name="Palmer J.M."/>
        </authorList>
    </citation>
    <scope>NUCLEOTIDE SEQUENCE [LARGE SCALE GENOMIC DNA]</scope>
    <source>
        <strain evidence="1 2">DSM 7382</strain>
    </source>
</reference>
<dbReference type="EMBL" id="JASBNA010000004">
    <property type="protein sequence ID" value="KAK7692680.1"/>
    <property type="molecule type" value="Genomic_DNA"/>
</dbReference>
<dbReference type="Proteomes" id="UP001385951">
    <property type="component" value="Unassembled WGS sequence"/>
</dbReference>
<keyword evidence="2" id="KW-1185">Reference proteome</keyword>
<comment type="caution">
    <text evidence="1">The sequence shown here is derived from an EMBL/GenBank/DDBJ whole genome shotgun (WGS) entry which is preliminary data.</text>
</comment>
<dbReference type="AlphaFoldDB" id="A0AAW0GTP3"/>
<organism evidence="1 2">
    <name type="scientific">Cerrena zonata</name>
    <dbReference type="NCBI Taxonomy" id="2478898"/>
    <lineage>
        <taxon>Eukaryota</taxon>
        <taxon>Fungi</taxon>
        <taxon>Dikarya</taxon>
        <taxon>Basidiomycota</taxon>
        <taxon>Agaricomycotina</taxon>
        <taxon>Agaricomycetes</taxon>
        <taxon>Polyporales</taxon>
        <taxon>Cerrenaceae</taxon>
        <taxon>Cerrena</taxon>
    </lineage>
</organism>
<protein>
    <submittedName>
        <fullName evidence="1">Uncharacterized protein</fullName>
    </submittedName>
</protein>
<evidence type="ECO:0000313" key="1">
    <source>
        <dbReference type="EMBL" id="KAK7692680.1"/>
    </source>
</evidence>